<protein>
    <submittedName>
        <fullName evidence="2">Uncharacterized protein</fullName>
    </submittedName>
</protein>
<evidence type="ECO:0000256" key="1">
    <source>
        <dbReference type="SAM" id="MobiDB-lite"/>
    </source>
</evidence>
<reference evidence="2 3" key="1">
    <citation type="submission" date="2019-09" db="EMBL/GenBank/DDBJ databases">
        <authorList>
            <person name="Chandra G."/>
            <person name="Truman W A."/>
        </authorList>
    </citation>
    <scope>NUCLEOTIDE SEQUENCE [LARGE SCALE GENOMIC DNA]</scope>
    <source>
        <strain evidence="2">PS624</strain>
    </source>
</reference>
<feature type="region of interest" description="Disordered" evidence="1">
    <location>
        <begin position="75"/>
        <end position="98"/>
    </location>
</feature>
<evidence type="ECO:0000313" key="3">
    <source>
        <dbReference type="Proteomes" id="UP000326241"/>
    </source>
</evidence>
<feature type="compositionally biased region" description="Polar residues" evidence="1">
    <location>
        <begin position="78"/>
        <end position="97"/>
    </location>
</feature>
<name>A0A5E6SVM1_PSEFL</name>
<dbReference type="Proteomes" id="UP000326241">
    <property type="component" value="Unassembled WGS sequence"/>
</dbReference>
<proteinExistence type="predicted"/>
<sequence>MHGASGHPHGGHAPHFIRNALLVAMANALMLADVQAACGPLAAGAYNVSQTCLPAAGVDASISTQTGTTITTTAGSSLNSRGNNANALTASAPTGHTSAPPAGIWTACCRSTASTSKPNPTTWPN</sequence>
<organism evidence="2 3">
    <name type="scientific">Pseudomonas fluorescens</name>
    <dbReference type="NCBI Taxonomy" id="294"/>
    <lineage>
        <taxon>Bacteria</taxon>
        <taxon>Pseudomonadati</taxon>
        <taxon>Pseudomonadota</taxon>
        <taxon>Gammaproteobacteria</taxon>
        <taxon>Pseudomonadales</taxon>
        <taxon>Pseudomonadaceae</taxon>
        <taxon>Pseudomonas</taxon>
    </lineage>
</organism>
<dbReference type="AlphaFoldDB" id="A0A5E6SVM1"/>
<gene>
    <name evidence="2" type="ORF">PS624_02502</name>
</gene>
<dbReference type="EMBL" id="CABVGZ010000023">
    <property type="protein sequence ID" value="VVM84776.1"/>
    <property type="molecule type" value="Genomic_DNA"/>
</dbReference>
<evidence type="ECO:0000313" key="2">
    <source>
        <dbReference type="EMBL" id="VVM84776.1"/>
    </source>
</evidence>
<accession>A0A5E6SVM1</accession>